<dbReference type="SUPFAM" id="SSF88697">
    <property type="entry name" value="PUA domain-like"/>
    <property type="match status" value="1"/>
</dbReference>
<evidence type="ECO:0000313" key="9">
    <source>
        <dbReference type="EMBL" id="NIK88286.1"/>
    </source>
</evidence>
<gene>
    <name evidence="9" type="ORF">FHS83_001604</name>
</gene>
<protein>
    <submittedName>
        <fullName evidence="9">23S rRNA (Cytosine1962-C5)-methyltransferase</fullName>
        <ecNumber evidence="9">2.1.1.191</ecNumber>
    </submittedName>
</protein>
<feature type="domain" description="RlmI-like PUA" evidence="8">
    <location>
        <begin position="7"/>
        <end position="67"/>
    </location>
</feature>
<evidence type="ECO:0000256" key="3">
    <source>
        <dbReference type="ARBA" id="ARBA00022603"/>
    </source>
</evidence>
<dbReference type="GO" id="GO:0008168">
    <property type="term" value="F:methyltransferase activity"/>
    <property type="evidence" value="ECO:0007669"/>
    <property type="project" value="UniProtKB-KW"/>
</dbReference>
<accession>A0A846MY18</accession>
<evidence type="ECO:0000259" key="8">
    <source>
        <dbReference type="Pfam" id="PF17785"/>
    </source>
</evidence>
<dbReference type="InterPro" id="IPR015947">
    <property type="entry name" value="PUA-like_sf"/>
</dbReference>
<comment type="similarity">
    <text evidence="6">Belongs to the methyltransferase superfamily. RlmI family.</text>
</comment>
<keyword evidence="5" id="KW-0949">S-adenosyl-L-methionine</keyword>
<dbReference type="Pfam" id="PF10672">
    <property type="entry name" value="Methyltrans_SAM"/>
    <property type="match status" value="1"/>
</dbReference>
<feature type="domain" description="S-adenosylmethionine-dependent methyltransferase" evidence="7">
    <location>
        <begin position="176"/>
        <end position="382"/>
    </location>
</feature>
<dbReference type="Gene3D" id="2.30.130.10">
    <property type="entry name" value="PUA domain"/>
    <property type="match status" value="1"/>
</dbReference>
<dbReference type="InterPro" id="IPR041532">
    <property type="entry name" value="RlmI-like_PUA"/>
</dbReference>
<proteinExistence type="inferred from homology"/>
<dbReference type="InterPro" id="IPR036974">
    <property type="entry name" value="PUA_sf"/>
</dbReference>
<keyword evidence="3 9" id="KW-0489">Methyltransferase</keyword>
<dbReference type="InterPro" id="IPR029063">
    <property type="entry name" value="SAM-dependent_MTases_sf"/>
</dbReference>
<evidence type="ECO:0000256" key="4">
    <source>
        <dbReference type="ARBA" id="ARBA00022679"/>
    </source>
</evidence>
<keyword evidence="2" id="KW-0963">Cytoplasm</keyword>
<dbReference type="Gene3D" id="3.30.750.80">
    <property type="entry name" value="RNA methyltransferase domain (HRMD) like"/>
    <property type="match status" value="1"/>
</dbReference>
<dbReference type="PANTHER" id="PTHR42873:SF1">
    <property type="entry name" value="S-ADENOSYLMETHIONINE-DEPENDENT METHYLTRANSFERASE DOMAIN-CONTAINING PROTEIN"/>
    <property type="match status" value="1"/>
</dbReference>
<dbReference type="Gene3D" id="3.40.50.150">
    <property type="entry name" value="Vaccinia Virus protein VP39"/>
    <property type="match status" value="1"/>
</dbReference>
<evidence type="ECO:0000313" key="10">
    <source>
        <dbReference type="Proteomes" id="UP000570514"/>
    </source>
</evidence>
<dbReference type="PANTHER" id="PTHR42873">
    <property type="entry name" value="RIBOSOMAL RNA LARGE SUBUNIT METHYLTRANSFERASE"/>
    <property type="match status" value="1"/>
</dbReference>
<reference evidence="9 10" key="1">
    <citation type="submission" date="2020-03" db="EMBL/GenBank/DDBJ databases">
        <title>Genomic Encyclopedia of Type Strains, Phase IV (KMG-IV): sequencing the most valuable type-strain genomes for metagenomic binning, comparative biology and taxonomic classification.</title>
        <authorList>
            <person name="Goeker M."/>
        </authorList>
    </citation>
    <scope>NUCLEOTIDE SEQUENCE [LARGE SCALE GENOMIC DNA]</scope>
    <source>
        <strain evidence="9 10">DSM 19867</strain>
    </source>
</reference>
<dbReference type="Proteomes" id="UP000570514">
    <property type="component" value="Unassembled WGS sequence"/>
</dbReference>
<evidence type="ECO:0000256" key="6">
    <source>
        <dbReference type="ARBA" id="ARBA00038091"/>
    </source>
</evidence>
<dbReference type="InterPro" id="IPR019614">
    <property type="entry name" value="SAM-dep_methyl-trfase"/>
</dbReference>
<dbReference type="CDD" id="cd21153">
    <property type="entry name" value="PUA_RlmI"/>
    <property type="match status" value="1"/>
</dbReference>
<dbReference type="CDD" id="cd11572">
    <property type="entry name" value="RlmI_M_like"/>
    <property type="match status" value="1"/>
</dbReference>
<dbReference type="SUPFAM" id="SSF53335">
    <property type="entry name" value="S-adenosyl-L-methionine-dependent methyltransferases"/>
    <property type="match status" value="1"/>
</dbReference>
<dbReference type="Pfam" id="PF17785">
    <property type="entry name" value="PUA_3"/>
    <property type="match status" value="1"/>
</dbReference>
<dbReference type="GO" id="GO:0032259">
    <property type="term" value="P:methylation"/>
    <property type="evidence" value="ECO:0007669"/>
    <property type="project" value="UniProtKB-KW"/>
</dbReference>
<evidence type="ECO:0000256" key="5">
    <source>
        <dbReference type="ARBA" id="ARBA00022691"/>
    </source>
</evidence>
<comment type="subcellular location">
    <subcellularLocation>
        <location evidence="1">Cytoplasm</location>
    </subcellularLocation>
</comment>
<dbReference type="EC" id="2.1.1.191" evidence="9"/>
<name>A0A846MY18_9PROT</name>
<dbReference type="EMBL" id="JAASRM010000001">
    <property type="protein sequence ID" value="NIK88286.1"/>
    <property type="molecule type" value="Genomic_DNA"/>
</dbReference>
<dbReference type="PROSITE" id="PS50890">
    <property type="entry name" value="PUA"/>
    <property type="match status" value="1"/>
</dbReference>
<dbReference type="GO" id="GO:0003723">
    <property type="term" value="F:RNA binding"/>
    <property type="evidence" value="ECO:0007669"/>
    <property type="project" value="InterPro"/>
</dbReference>
<evidence type="ECO:0000259" key="7">
    <source>
        <dbReference type="Pfam" id="PF10672"/>
    </source>
</evidence>
<evidence type="ECO:0000256" key="2">
    <source>
        <dbReference type="ARBA" id="ARBA00022490"/>
    </source>
</evidence>
<comment type="caution">
    <text evidence="9">The sequence shown here is derived from an EMBL/GenBank/DDBJ whole genome shotgun (WGS) entry which is preliminary data.</text>
</comment>
<dbReference type="GO" id="GO:0005737">
    <property type="term" value="C:cytoplasm"/>
    <property type="evidence" value="ECO:0007669"/>
    <property type="project" value="UniProtKB-SubCell"/>
</dbReference>
<evidence type="ECO:0000256" key="1">
    <source>
        <dbReference type="ARBA" id="ARBA00004496"/>
    </source>
</evidence>
<sequence>MSARPTIRVKPKEGKRARAGAPWLFSNEIEMAKQLAPGSLVNVMLDDGNSLGTGFFNPKSLIAVRLIDSALDRAIDEAFFVEKLSRALAIREALFEAPYYRLVHAEGDGLPGLNIDRFGTTFTVQISTAGMEALKDVILSALKKVAAPAKIILRADAPSRALEGLESYVDGTGRITVEENGVTYFADAGAGQKTGWYYDQRENRAFMAKLAKGKTVLDAYSYVGGFALAAANAGAKEVAGLESSGPAVALAEEAAAAAHLPAKFLKVDVFDELERLVSAKETFDVVIGDPPPFVKAKKDLEAGAKAYRKLARLCAQTTAPGGFLFLASCSHNIAMDRLAYECAMGIARAGRQARLIHQAGAGPDHPVHPMLPESAYLKALVYALD</sequence>
<organism evidence="9 10">
    <name type="scientific">Rhizomicrobium palustre</name>
    <dbReference type="NCBI Taxonomy" id="189966"/>
    <lineage>
        <taxon>Bacteria</taxon>
        <taxon>Pseudomonadati</taxon>
        <taxon>Pseudomonadota</taxon>
        <taxon>Alphaproteobacteria</taxon>
        <taxon>Micropepsales</taxon>
        <taxon>Micropepsaceae</taxon>
        <taxon>Rhizomicrobium</taxon>
    </lineage>
</organism>
<keyword evidence="4 9" id="KW-0808">Transferase</keyword>
<keyword evidence="10" id="KW-1185">Reference proteome</keyword>
<dbReference type="RefSeq" id="WP_167082475.1">
    <property type="nucleotide sequence ID" value="NZ_BAAADC010000001.1"/>
</dbReference>
<dbReference type="AlphaFoldDB" id="A0A846MY18"/>